<feature type="site" description="Transition state stabilizer" evidence="7">
    <location>
        <position position="46"/>
    </location>
</feature>
<dbReference type="PANTHER" id="PTHR32125:SF4">
    <property type="entry name" value="2-C-METHYL-D-ERYTHRITOL 4-PHOSPHATE CYTIDYLYLTRANSFERASE, CHLOROPLASTIC"/>
    <property type="match status" value="1"/>
</dbReference>
<dbReference type="EMBL" id="QRDZ01000058">
    <property type="protein sequence ID" value="RED52594.1"/>
    <property type="molecule type" value="Genomic_DNA"/>
</dbReference>
<dbReference type="GO" id="GO:0019288">
    <property type="term" value="P:isopentenyl diphosphate biosynthetic process, methylerythritol 4-phosphate pathway"/>
    <property type="evidence" value="ECO:0007669"/>
    <property type="project" value="UniProtKB-UniRule"/>
</dbReference>
<dbReference type="Proteomes" id="UP000256977">
    <property type="component" value="Unassembled WGS sequence"/>
</dbReference>
<dbReference type="InterPro" id="IPR034683">
    <property type="entry name" value="IspD/TarI"/>
</dbReference>
<evidence type="ECO:0000256" key="2">
    <source>
        <dbReference type="ARBA" id="ARBA00004787"/>
    </source>
</evidence>
<evidence type="ECO:0000256" key="1">
    <source>
        <dbReference type="ARBA" id="ARBA00001282"/>
    </source>
</evidence>
<evidence type="ECO:0000256" key="3">
    <source>
        <dbReference type="ARBA" id="ARBA00009789"/>
    </source>
</evidence>
<dbReference type="InterPro" id="IPR050088">
    <property type="entry name" value="IspD/TarI_cytidylyltransf_bact"/>
</dbReference>
<dbReference type="NCBIfam" id="TIGR00453">
    <property type="entry name" value="ispD"/>
    <property type="match status" value="1"/>
</dbReference>
<reference evidence="8 9" key="1">
    <citation type="submission" date="2018-07" db="EMBL/GenBank/DDBJ databases">
        <title>Genomic Encyclopedia of Type Strains, Phase III (KMG-III): the genomes of soil and plant-associated and newly described type strains.</title>
        <authorList>
            <person name="Whitman W."/>
        </authorList>
    </citation>
    <scope>NUCLEOTIDE SEQUENCE [LARGE SCALE GENOMIC DNA]</scope>
    <source>
        <strain evidence="8 9">CECT 7287</strain>
    </source>
</reference>
<evidence type="ECO:0000313" key="9">
    <source>
        <dbReference type="Proteomes" id="UP000256977"/>
    </source>
</evidence>
<protein>
    <recommendedName>
        <fullName evidence="7">2-C-methyl-D-erythritol 4-phosphate cytidylyltransferase</fullName>
        <ecNumber evidence="7">2.7.7.60</ecNumber>
    </recommendedName>
    <alternativeName>
        <fullName evidence="7">4-diphosphocytidyl-2C-methyl-D-erythritol synthase</fullName>
    </alternativeName>
    <alternativeName>
        <fullName evidence="7">MEP cytidylyltransferase</fullName>
        <shortName evidence="7">MCT</shortName>
    </alternativeName>
</protein>
<dbReference type="HAMAP" id="MF_00108">
    <property type="entry name" value="IspD"/>
    <property type="match status" value="1"/>
</dbReference>
<dbReference type="AlphaFoldDB" id="A0A3D9HSW8"/>
<evidence type="ECO:0000313" key="8">
    <source>
        <dbReference type="EMBL" id="RED52594.1"/>
    </source>
</evidence>
<dbReference type="UniPathway" id="UPA00056">
    <property type="reaction ID" value="UER00093"/>
</dbReference>
<sequence>MPPSGFSVTSYSVPSFVCYSSIVRWGILKMSWEWGAVVVAAGRGTRMGAADNKVYLELGGKTVLDYALDAFERCAVVSSIVLVVGEGETERAATIVAAGSYGKVADVIVGGAERQDSVYAGLGALRTQGVLVHDAARPLVSPEQIAACCAAAEDHGASALAVPVKDTIKVSDGQGFIVATPERSTLWSVQTPQAFGRLELMQAHRQAKEDGAAATDDAMLIERLGRKVAIVRGDYANLKITTPEDLPIAELLLDKWRRQS</sequence>
<dbReference type="Pfam" id="PF01128">
    <property type="entry name" value="IspD"/>
    <property type="match status" value="1"/>
</dbReference>
<proteinExistence type="inferred from homology"/>
<comment type="function">
    <text evidence="7">Catalyzes the formation of 4-diphosphocytidyl-2-C-methyl-D-erythritol from CTP and 2-C-methyl-D-erythritol 4-phosphate (MEP).</text>
</comment>
<dbReference type="CDD" id="cd02516">
    <property type="entry name" value="CDP-ME_synthetase"/>
    <property type="match status" value="1"/>
</dbReference>
<dbReference type="EC" id="2.7.7.60" evidence="7"/>
<evidence type="ECO:0000256" key="5">
    <source>
        <dbReference type="ARBA" id="ARBA00022695"/>
    </source>
</evidence>
<accession>A0A3D9HSW8</accession>
<dbReference type="InterPro" id="IPR029044">
    <property type="entry name" value="Nucleotide-diphossugar_trans"/>
</dbReference>
<keyword evidence="5 7" id="KW-0548">Nucleotidyltransferase</keyword>
<comment type="pathway">
    <text evidence="2 7">Isoprenoid biosynthesis; isopentenyl diphosphate biosynthesis via DXP pathway; isopentenyl diphosphate from 1-deoxy-D-xylulose 5-phosphate: step 2/6.</text>
</comment>
<evidence type="ECO:0000256" key="7">
    <source>
        <dbReference type="HAMAP-Rule" id="MF_00108"/>
    </source>
</evidence>
<dbReference type="GO" id="GO:0050518">
    <property type="term" value="F:2-C-methyl-D-erythritol 4-phosphate cytidylyltransferase activity"/>
    <property type="evidence" value="ECO:0007669"/>
    <property type="project" value="UniProtKB-UniRule"/>
</dbReference>
<evidence type="ECO:0000256" key="6">
    <source>
        <dbReference type="ARBA" id="ARBA00023229"/>
    </source>
</evidence>
<dbReference type="SUPFAM" id="SSF53448">
    <property type="entry name" value="Nucleotide-diphospho-sugar transferases"/>
    <property type="match status" value="1"/>
</dbReference>
<keyword evidence="6 7" id="KW-0414">Isoprene biosynthesis</keyword>
<comment type="caution">
    <text evidence="8">The sequence shown here is derived from an EMBL/GenBank/DDBJ whole genome shotgun (WGS) entry which is preliminary data.</text>
</comment>
<name>A0A3D9HSW8_9BACL</name>
<dbReference type="PROSITE" id="PS01295">
    <property type="entry name" value="ISPD"/>
    <property type="match status" value="1"/>
</dbReference>
<organism evidence="8 9">
    <name type="scientific">Cohnella phaseoli</name>
    <dbReference type="NCBI Taxonomy" id="456490"/>
    <lineage>
        <taxon>Bacteria</taxon>
        <taxon>Bacillati</taxon>
        <taxon>Bacillota</taxon>
        <taxon>Bacilli</taxon>
        <taxon>Bacillales</taxon>
        <taxon>Paenibacillaceae</taxon>
        <taxon>Cohnella</taxon>
    </lineage>
</organism>
<comment type="catalytic activity">
    <reaction evidence="1 7">
        <text>2-C-methyl-D-erythritol 4-phosphate + CTP + H(+) = 4-CDP-2-C-methyl-D-erythritol + diphosphate</text>
        <dbReference type="Rhea" id="RHEA:13429"/>
        <dbReference type="ChEBI" id="CHEBI:15378"/>
        <dbReference type="ChEBI" id="CHEBI:33019"/>
        <dbReference type="ChEBI" id="CHEBI:37563"/>
        <dbReference type="ChEBI" id="CHEBI:57823"/>
        <dbReference type="ChEBI" id="CHEBI:58262"/>
        <dbReference type="EC" id="2.7.7.60"/>
    </reaction>
</comment>
<dbReference type="PANTHER" id="PTHR32125">
    <property type="entry name" value="2-C-METHYL-D-ERYTHRITOL 4-PHOSPHATE CYTIDYLYLTRANSFERASE, CHLOROPLASTIC"/>
    <property type="match status" value="1"/>
</dbReference>
<feature type="site" description="Positions MEP for the nucleophilic attack" evidence="7">
    <location>
        <position position="239"/>
    </location>
</feature>
<comment type="similarity">
    <text evidence="3 7">Belongs to the IspD/TarI cytidylyltransferase family. IspD subfamily.</text>
</comment>
<dbReference type="InterPro" id="IPR001228">
    <property type="entry name" value="IspD"/>
</dbReference>
<keyword evidence="9" id="KW-1185">Reference proteome</keyword>
<dbReference type="Gene3D" id="3.90.550.10">
    <property type="entry name" value="Spore Coat Polysaccharide Biosynthesis Protein SpsA, Chain A"/>
    <property type="match status" value="1"/>
</dbReference>
<dbReference type="FunFam" id="3.90.550.10:FF:000003">
    <property type="entry name" value="2-C-methyl-D-erythritol 4-phosphate cytidylyltransferase"/>
    <property type="match status" value="1"/>
</dbReference>
<keyword evidence="4 7" id="KW-0808">Transferase</keyword>
<gene>
    <name evidence="7" type="primary">ispD</name>
    <name evidence="8" type="ORF">DFP98_15823</name>
</gene>
<dbReference type="InterPro" id="IPR018294">
    <property type="entry name" value="ISPD_synthase_CS"/>
</dbReference>
<feature type="site" description="Transition state stabilizer" evidence="7">
    <location>
        <position position="53"/>
    </location>
</feature>
<evidence type="ECO:0000256" key="4">
    <source>
        <dbReference type="ARBA" id="ARBA00022679"/>
    </source>
</evidence>
<feature type="site" description="Positions MEP for the nucleophilic attack" evidence="7">
    <location>
        <position position="183"/>
    </location>
</feature>